<dbReference type="InterPro" id="IPR015422">
    <property type="entry name" value="PyrdxlP-dep_Trfase_small"/>
</dbReference>
<comment type="similarity">
    <text evidence="4">Belongs to the class-II pyridoxal-phosphate-dependent aminotransferase family.</text>
</comment>
<dbReference type="InterPro" id="IPR050087">
    <property type="entry name" value="AON_synthase_class-II"/>
</dbReference>
<keyword evidence="9" id="KW-0443">Lipid metabolism</keyword>
<dbReference type="InterPro" id="IPR004839">
    <property type="entry name" value="Aminotransferase_I/II_large"/>
</dbReference>
<keyword evidence="16" id="KW-1185">Reference proteome</keyword>
<comment type="pathway">
    <text evidence="3">Sphingolipid metabolism.</text>
</comment>
<dbReference type="SUPFAM" id="SSF53383">
    <property type="entry name" value="PLP-dependent transferases"/>
    <property type="match status" value="1"/>
</dbReference>
<dbReference type="FunFam" id="3.40.640.10:FF:000049">
    <property type="entry name" value="serine palmitoyltransferase 1 isoform X1"/>
    <property type="match status" value="1"/>
</dbReference>
<dbReference type="GO" id="GO:0005783">
    <property type="term" value="C:endoplasmic reticulum"/>
    <property type="evidence" value="ECO:0007669"/>
    <property type="project" value="TreeGrafter"/>
</dbReference>
<dbReference type="InParanoid" id="A0A6P8HT12"/>
<reference evidence="17" key="1">
    <citation type="submission" date="2025-08" db="UniProtKB">
        <authorList>
            <consortium name="RefSeq"/>
        </authorList>
    </citation>
    <scope>IDENTIFICATION</scope>
    <source>
        <tissue evidence="17">Tentacle</tissue>
    </source>
</reference>
<evidence type="ECO:0000256" key="6">
    <source>
        <dbReference type="ARBA" id="ARBA00022679"/>
    </source>
</evidence>
<evidence type="ECO:0000256" key="4">
    <source>
        <dbReference type="ARBA" id="ARBA00008392"/>
    </source>
</evidence>
<evidence type="ECO:0000313" key="16">
    <source>
        <dbReference type="Proteomes" id="UP000515163"/>
    </source>
</evidence>
<evidence type="ECO:0000256" key="8">
    <source>
        <dbReference type="ARBA" id="ARBA00022919"/>
    </source>
</evidence>
<dbReference type="PANTHER" id="PTHR13693">
    <property type="entry name" value="CLASS II AMINOTRANSFERASE/8-AMINO-7-OXONONANOATE SYNTHASE"/>
    <property type="match status" value="1"/>
</dbReference>
<keyword evidence="14" id="KW-0812">Transmembrane</keyword>
<keyword evidence="6" id="KW-0808">Transferase</keyword>
<keyword evidence="10" id="KW-0012">Acyltransferase</keyword>
<organism evidence="16 17">
    <name type="scientific">Actinia tenebrosa</name>
    <name type="common">Australian red waratah sea anemone</name>
    <dbReference type="NCBI Taxonomy" id="6105"/>
    <lineage>
        <taxon>Eukaryota</taxon>
        <taxon>Metazoa</taxon>
        <taxon>Cnidaria</taxon>
        <taxon>Anthozoa</taxon>
        <taxon>Hexacorallia</taxon>
        <taxon>Actiniaria</taxon>
        <taxon>Actiniidae</taxon>
        <taxon>Actinia</taxon>
    </lineage>
</organism>
<evidence type="ECO:0000256" key="3">
    <source>
        <dbReference type="ARBA" id="ARBA00004991"/>
    </source>
</evidence>
<protein>
    <recommendedName>
        <fullName evidence="11">Serine palmitoyltransferase 1</fullName>
        <ecNumber evidence="5">2.3.1.50</ecNumber>
    </recommendedName>
    <alternativeName>
        <fullName evidence="12">Long chain base biosynthesis protein 1</fullName>
    </alternativeName>
    <alternativeName>
        <fullName evidence="13">Serine-palmitoyl-CoA transferase 1</fullName>
    </alternativeName>
</protein>
<dbReference type="InterPro" id="IPR015424">
    <property type="entry name" value="PyrdxlP-dep_Trfase"/>
</dbReference>
<comment type="pathway">
    <text evidence="2">Lipid metabolism; sphingolipid metabolism.</text>
</comment>
<dbReference type="GeneID" id="116294832"/>
<name>A0A6P8HT12_ACTTE</name>
<evidence type="ECO:0000256" key="9">
    <source>
        <dbReference type="ARBA" id="ARBA00023098"/>
    </source>
</evidence>
<evidence type="ECO:0000256" key="12">
    <source>
        <dbReference type="ARBA" id="ARBA00041765"/>
    </source>
</evidence>
<evidence type="ECO:0000256" key="13">
    <source>
        <dbReference type="ARBA" id="ARBA00042649"/>
    </source>
</evidence>
<dbReference type="Gene3D" id="3.40.640.10">
    <property type="entry name" value="Type I PLP-dependent aspartate aminotransferase-like (Major domain)"/>
    <property type="match status" value="1"/>
</dbReference>
<dbReference type="GO" id="GO:0016020">
    <property type="term" value="C:membrane"/>
    <property type="evidence" value="ECO:0007669"/>
    <property type="project" value="GOC"/>
</dbReference>
<evidence type="ECO:0000256" key="11">
    <source>
        <dbReference type="ARBA" id="ARBA00041066"/>
    </source>
</evidence>
<evidence type="ECO:0000256" key="10">
    <source>
        <dbReference type="ARBA" id="ARBA00023315"/>
    </source>
</evidence>
<keyword evidence="14" id="KW-1133">Transmembrane helix</keyword>
<comment type="cofactor">
    <cofactor evidence="1">
        <name>pyridoxal 5'-phosphate</name>
        <dbReference type="ChEBI" id="CHEBI:597326"/>
    </cofactor>
</comment>
<dbReference type="AlphaFoldDB" id="A0A6P8HT12"/>
<evidence type="ECO:0000256" key="1">
    <source>
        <dbReference type="ARBA" id="ARBA00001933"/>
    </source>
</evidence>
<dbReference type="Gene3D" id="3.90.1150.10">
    <property type="entry name" value="Aspartate Aminotransferase, domain 1"/>
    <property type="match status" value="1"/>
</dbReference>
<dbReference type="PANTHER" id="PTHR13693:SF2">
    <property type="entry name" value="SERINE PALMITOYLTRANSFERASE 1"/>
    <property type="match status" value="1"/>
</dbReference>
<keyword evidence="7" id="KW-0663">Pyridoxal phosphate</keyword>
<dbReference type="Pfam" id="PF00155">
    <property type="entry name" value="Aminotran_1_2"/>
    <property type="match status" value="1"/>
</dbReference>
<dbReference type="RefSeq" id="XP_031558363.1">
    <property type="nucleotide sequence ID" value="XM_031702503.1"/>
</dbReference>
<dbReference type="GO" id="GO:0046512">
    <property type="term" value="P:sphingosine biosynthetic process"/>
    <property type="evidence" value="ECO:0007669"/>
    <property type="project" value="TreeGrafter"/>
</dbReference>
<dbReference type="GO" id="GO:0046513">
    <property type="term" value="P:ceramide biosynthetic process"/>
    <property type="evidence" value="ECO:0007669"/>
    <property type="project" value="TreeGrafter"/>
</dbReference>
<dbReference type="FunCoup" id="A0A6P8HT12">
    <property type="interactions" value="2558"/>
</dbReference>
<evidence type="ECO:0000256" key="14">
    <source>
        <dbReference type="SAM" id="Phobius"/>
    </source>
</evidence>
<feature type="transmembrane region" description="Helical" evidence="14">
    <location>
        <begin position="42"/>
        <end position="60"/>
    </location>
</feature>
<gene>
    <name evidence="17" type="primary">LOC116294832</name>
</gene>
<evidence type="ECO:0000256" key="5">
    <source>
        <dbReference type="ARBA" id="ARBA00013220"/>
    </source>
</evidence>
<dbReference type="EC" id="2.3.1.50" evidence="5"/>
<evidence type="ECO:0000256" key="2">
    <source>
        <dbReference type="ARBA" id="ARBA00004760"/>
    </source>
</evidence>
<dbReference type="KEGG" id="aten:116294832"/>
<dbReference type="Proteomes" id="UP000515163">
    <property type="component" value="Unplaced"/>
</dbReference>
<dbReference type="GO" id="GO:0004758">
    <property type="term" value="F:serine C-palmitoyltransferase activity"/>
    <property type="evidence" value="ECO:0007669"/>
    <property type="project" value="UniProtKB-EC"/>
</dbReference>
<sequence length="495" mass="56124">MADAEHCEGPTQVLNYFGQLSSFTLYFTQGIEILEYYTKVPFYHVLFEIILVCWILWLLVSKSYRFREQSLELTKKEEEELIDEWQPEPLVPAQPLYSPEVLHSKIVSGKPGHKLNIDGKEYLNLATFDFLGFVGNEEIENSAIQTLHKYGVGSCGPRGFYGTIDVHLHLEERLAKFMHTEEAILYSYGFSTVASAIPAYSKRGDVIFCDKNVCFAIQKGVEASRSKVMWFEHNNMEDLERLLKEQQEKDYKNPKKAKVTRRFLVVEGLYINHGTIAPLAELIELKKKYKVRLFIDESCSFGVLGTTGRGITEHFDIPIKEVDLISVSMENSLATIGGFCCGTSFVVDHQRLSGAGYCFSASLPPMLATAAISALDIVEKKKDIFEDLRKKSIQIHKELKGIKGLVVDGEEVSPIIHLRLAHPPQDRQEEERILKQIVDIAFGQNLALTMARYLDKQEKFPVQPSIRITVNVQLTQEEIHQAANIIKEAANQVMA</sequence>
<evidence type="ECO:0000256" key="7">
    <source>
        <dbReference type="ARBA" id="ARBA00022898"/>
    </source>
</evidence>
<evidence type="ECO:0000313" key="17">
    <source>
        <dbReference type="RefSeq" id="XP_031558363.1"/>
    </source>
</evidence>
<feature type="domain" description="Aminotransferase class I/classII large" evidence="15">
    <location>
        <begin position="121"/>
        <end position="486"/>
    </location>
</feature>
<keyword evidence="14" id="KW-0472">Membrane</keyword>
<evidence type="ECO:0000259" key="15">
    <source>
        <dbReference type="Pfam" id="PF00155"/>
    </source>
</evidence>
<dbReference type="InterPro" id="IPR015421">
    <property type="entry name" value="PyrdxlP-dep_Trfase_major"/>
</dbReference>
<dbReference type="GO" id="GO:0030170">
    <property type="term" value="F:pyridoxal phosphate binding"/>
    <property type="evidence" value="ECO:0007669"/>
    <property type="project" value="InterPro"/>
</dbReference>
<accession>A0A6P8HT12</accession>
<dbReference type="OrthoDB" id="3168162at2759"/>
<keyword evidence="8" id="KW-0746">Sphingolipid metabolism</keyword>
<proteinExistence type="inferred from homology"/>